<keyword evidence="1" id="KW-0732">Signal</keyword>
<dbReference type="OrthoDB" id="7068047at2"/>
<evidence type="ECO:0008006" key="4">
    <source>
        <dbReference type="Google" id="ProtNLM"/>
    </source>
</evidence>
<evidence type="ECO:0000256" key="1">
    <source>
        <dbReference type="SAM" id="SignalP"/>
    </source>
</evidence>
<dbReference type="RefSeq" id="WP_150671643.1">
    <property type="nucleotide sequence ID" value="NZ_CABPSB010000045.1"/>
</dbReference>
<sequence length="202" mass="21250">MSMLRKWWCVFAAFAVSGSVFAQAPQVERIRGDIVSFGGDVLKVHRPGGQTVAVQVGPGATLSALKRIPLSDVKVGTYVGLPATSHKDGKMVASAVLVFPESARGTKEGHFRYDFGPTSTMTNANVETIVSGNNGQEMTVSYKGGGNTIHVPANVPVVTFAPATQSDLVPGKKVVMVALVRGQGMIEAQVLFVEKDGVVPPL</sequence>
<feature type="chain" id="PRO_5023009098" description="DUF5666 domain-containing protein" evidence="1">
    <location>
        <begin position="23"/>
        <end position="202"/>
    </location>
</feature>
<keyword evidence="3" id="KW-1185">Reference proteome</keyword>
<dbReference type="AlphaFoldDB" id="A0A5E4ZAF4"/>
<organism evidence="2 3">
    <name type="scientific">Pandoraea anhela</name>
    <dbReference type="NCBI Taxonomy" id="2508295"/>
    <lineage>
        <taxon>Bacteria</taxon>
        <taxon>Pseudomonadati</taxon>
        <taxon>Pseudomonadota</taxon>
        <taxon>Betaproteobacteria</taxon>
        <taxon>Burkholderiales</taxon>
        <taxon>Burkholderiaceae</taxon>
        <taxon>Pandoraea</taxon>
    </lineage>
</organism>
<dbReference type="EMBL" id="CABPSB010000045">
    <property type="protein sequence ID" value="VVE57647.1"/>
    <property type="molecule type" value="Genomic_DNA"/>
</dbReference>
<evidence type="ECO:0000313" key="3">
    <source>
        <dbReference type="Proteomes" id="UP000406256"/>
    </source>
</evidence>
<name>A0A5E4ZAF4_9BURK</name>
<dbReference type="Proteomes" id="UP000406256">
    <property type="component" value="Unassembled WGS sequence"/>
</dbReference>
<evidence type="ECO:0000313" key="2">
    <source>
        <dbReference type="EMBL" id="VVE57647.1"/>
    </source>
</evidence>
<gene>
    <name evidence="2" type="ORF">PAN31108_05229</name>
</gene>
<accession>A0A5E4ZAF4</accession>
<proteinExistence type="predicted"/>
<feature type="signal peptide" evidence="1">
    <location>
        <begin position="1"/>
        <end position="22"/>
    </location>
</feature>
<reference evidence="2 3" key="1">
    <citation type="submission" date="2019-08" db="EMBL/GenBank/DDBJ databases">
        <authorList>
            <person name="Peeters C."/>
        </authorList>
    </citation>
    <scope>NUCLEOTIDE SEQUENCE [LARGE SCALE GENOMIC DNA]</scope>
    <source>
        <strain evidence="2 3">LMG 31108</strain>
    </source>
</reference>
<protein>
    <recommendedName>
        <fullName evidence="4">DUF5666 domain-containing protein</fullName>
    </recommendedName>
</protein>